<sequence>MRDDGARGERSRAVAAAVRTALRDVGGPDLYRHNAFRLTGLPTDAGRQAVRQRQRQVLPALRMGADVDLGHGIPVTAEEVNQAFDRILEDPRRRLVDELFWLWGSVHGGCECTTKLHADHDAAVRAHCAVLDLEADPPLDDQLDDIERLWRESGRLWEQVLRRDGFWGHVRHRIAALDERQLDESVIDVLREQVPVTLLRPLVVLATRADEGDEGWLADEARRWPLPARIVDDELEGAVKPLYEEVESATTTARDHCLSDRPSRAGEIILEEVVPRLERLTALVPPARHRRTGTARDGAAIVLNNSAMALFDKRGLVSKSRVREWLATATTLASDPHTVSAVEDNRATLNQVLSVLEHTRTQVDQLVEVGRTEVARRMLRDLRRRLAGSTLAKDIDRMLAELGEVKPARAARTSYDPVPSQRNGYDRPYGGHPVRRRPVARFFRRLVAFAASAAAVFGLGALLWHWLSPSFQVQGVIIYGETVSQNVEVGTCIPEKNDVTGDLGNVPVVVCGAEHWGEVLGYVRLAATPSPYPGTDQAHRLAEYRCRELLARQGLSQRLYGVWHTSPDKDVWNDGGRRFENYATCVAHRLDNRPLPTRQLVHPGRAKLDVPVRMGVFDSDVRTNAPVGTCVKDKQSLDESAWDVPIVDCDQWHWAEILGYPQLYRPEDPWPGDATVYAAARTACQRLATTRALPVDFRVDVLYPGQEWWQEEIPNIYAACVAARTDDGTFKGGTS</sequence>
<evidence type="ECO:0000256" key="1">
    <source>
        <dbReference type="SAM" id="MobiDB-lite"/>
    </source>
</evidence>
<feature type="transmembrane region" description="Helical" evidence="2">
    <location>
        <begin position="446"/>
        <end position="467"/>
    </location>
</feature>
<gene>
    <name evidence="3" type="ORF">CLV71_13425</name>
</gene>
<dbReference type="OrthoDB" id="4222977at2"/>
<feature type="region of interest" description="Disordered" evidence="1">
    <location>
        <begin position="411"/>
        <end position="430"/>
    </location>
</feature>
<keyword evidence="4" id="KW-1185">Reference proteome</keyword>
<comment type="caution">
    <text evidence="3">The sequence shown here is derived from an EMBL/GenBank/DDBJ whole genome shotgun (WGS) entry which is preliminary data.</text>
</comment>
<organism evidence="3 4">
    <name type="scientific">Actinophytocola oryzae</name>
    <dbReference type="NCBI Taxonomy" id="502181"/>
    <lineage>
        <taxon>Bacteria</taxon>
        <taxon>Bacillati</taxon>
        <taxon>Actinomycetota</taxon>
        <taxon>Actinomycetes</taxon>
        <taxon>Pseudonocardiales</taxon>
        <taxon>Pseudonocardiaceae</taxon>
    </lineage>
</organism>
<name>A0A4R7UQX3_9PSEU</name>
<dbReference type="Proteomes" id="UP000294927">
    <property type="component" value="Unassembled WGS sequence"/>
</dbReference>
<evidence type="ECO:0000313" key="4">
    <source>
        <dbReference type="Proteomes" id="UP000294927"/>
    </source>
</evidence>
<evidence type="ECO:0000256" key="2">
    <source>
        <dbReference type="SAM" id="Phobius"/>
    </source>
</evidence>
<protein>
    <submittedName>
        <fullName evidence="3">Putative regulator of septum formation</fullName>
    </submittedName>
</protein>
<reference evidence="3 4" key="1">
    <citation type="submission" date="2019-03" db="EMBL/GenBank/DDBJ databases">
        <title>Genomic Encyclopedia of Archaeal and Bacterial Type Strains, Phase II (KMG-II): from individual species to whole genera.</title>
        <authorList>
            <person name="Goeker M."/>
        </authorList>
    </citation>
    <scope>NUCLEOTIDE SEQUENCE [LARGE SCALE GENOMIC DNA]</scope>
    <source>
        <strain evidence="3 4">DSM 45499</strain>
    </source>
</reference>
<dbReference type="RefSeq" id="WP_133909363.1">
    <property type="nucleotide sequence ID" value="NZ_SOCP01000034.1"/>
</dbReference>
<evidence type="ECO:0000313" key="3">
    <source>
        <dbReference type="EMBL" id="TDV35438.1"/>
    </source>
</evidence>
<dbReference type="EMBL" id="SOCP01000034">
    <property type="protein sequence ID" value="TDV35438.1"/>
    <property type="molecule type" value="Genomic_DNA"/>
</dbReference>
<keyword evidence="2" id="KW-1133">Transmembrane helix</keyword>
<dbReference type="AlphaFoldDB" id="A0A4R7UQX3"/>
<keyword evidence="2" id="KW-0472">Membrane</keyword>
<proteinExistence type="predicted"/>
<keyword evidence="2" id="KW-0812">Transmembrane</keyword>
<accession>A0A4R7UQX3</accession>